<accession>A0ABY8YDD5</accession>
<feature type="domain" description="Calcineurin-like phosphoesterase" evidence="1">
    <location>
        <begin position="2"/>
        <end position="116"/>
    </location>
</feature>
<dbReference type="Pfam" id="PF00149">
    <property type="entry name" value="Metallophos"/>
    <property type="match status" value="1"/>
</dbReference>
<dbReference type="Proteomes" id="UP001226651">
    <property type="component" value="Chromosome"/>
</dbReference>
<dbReference type="Gene3D" id="3.60.21.10">
    <property type="match status" value="1"/>
</dbReference>
<organism evidence="2 3">
    <name type="scientific">Proteus appendicitidis</name>
    <dbReference type="NCBI Taxonomy" id="3034648"/>
    <lineage>
        <taxon>Bacteria</taxon>
        <taxon>Pseudomonadati</taxon>
        <taxon>Pseudomonadota</taxon>
        <taxon>Gammaproteobacteria</taxon>
        <taxon>Enterobacterales</taxon>
        <taxon>Morganellaceae</taxon>
        <taxon>Proteus</taxon>
    </lineage>
</organism>
<dbReference type="InterPro" id="IPR029052">
    <property type="entry name" value="Metallo-depent_PP-like"/>
</dbReference>
<keyword evidence="3" id="KW-1185">Reference proteome</keyword>
<dbReference type="SUPFAM" id="SSF56300">
    <property type="entry name" value="Metallo-dependent phosphatases"/>
    <property type="match status" value="1"/>
</dbReference>
<gene>
    <name evidence="2" type="ORF">QQS39_09210</name>
</gene>
<name>A0ABY8YDD5_9GAMM</name>
<proteinExistence type="predicted"/>
<protein>
    <submittedName>
        <fullName evidence="2">Metallophosphoesterase</fullName>
    </submittedName>
</protein>
<evidence type="ECO:0000313" key="2">
    <source>
        <dbReference type="EMBL" id="WIV90161.1"/>
    </source>
</evidence>
<reference evidence="2 3" key="1">
    <citation type="submission" date="2023-06" db="EMBL/GenBank/DDBJ databases">
        <title>Proteus appendicitidis sp. nov., isolated from the appendiceal pus of an appendicitis patient in Yongzhou, China.</title>
        <authorList>
            <person name="Cai X."/>
        </authorList>
    </citation>
    <scope>NUCLEOTIDE SEQUENCE [LARGE SCALE GENOMIC DNA]</scope>
    <source>
        <strain evidence="2 3">HZ0627</strain>
    </source>
</reference>
<dbReference type="EMBL" id="CP127389">
    <property type="protein sequence ID" value="WIV90161.1"/>
    <property type="molecule type" value="Genomic_DNA"/>
</dbReference>
<evidence type="ECO:0000259" key="1">
    <source>
        <dbReference type="Pfam" id="PF00149"/>
    </source>
</evidence>
<dbReference type="RefSeq" id="WP_285805822.1">
    <property type="nucleotide sequence ID" value="NZ_CP127389.1"/>
</dbReference>
<sequence>MIYFTSDTHFCHSNILNLCGRPFNSVSHMNDTLIHNWNAYVSDNDEIYILGDFLYRGTGRDANQILRRLKGRKYLIRGNHDKFLDDPEFDASAFEWVKDYFELDYKKRKIVMFHYPILEWAGFFRDSIHLYGHVHNSQKDPVQRKRLDVLGKNAINVGVDVNDFFPISIETILKKHRNNLIKI</sequence>
<dbReference type="InterPro" id="IPR004843">
    <property type="entry name" value="Calcineurin-like_PHP"/>
</dbReference>
<evidence type="ECO:0000313" key="3">
    <source>
        <dbReference type="Proteomes" id="UP001226651"/>
    </source>
</evidence>